<dbReference type="Proteomes" id="UP001160152">
    <property type="component" value="Unassembled WGS sequence"/>
</dbReference>
<organism evidence="1 2">
    <name type="scientific">Pseudomonas juntendi</name>
    <dbReference type="NCBI Taxonomy" id="2666183"/>
    <lineage>
        <taxon>Bacteria</taxon>
        <taxon>Pseudomonadati</taxon>
        <taxon>Pseudomonadota</taxon>
        <taxon>Gammaproteobacteria</taxon>
        <taxon>Pseudomonadales</taxon>
        <taxon>Pseudomonadaceae</taxon>
        <taxon>Pseudomonas</taxon>
    </lineage>
</organism>
<evidence type="ECO:0000313" key="2">
    <source>
        <dbReference type="Proteomes" id="UP001160152"/>
    </source>
</evidence>
<protein>
    <recommendedName>
        <fullName evidence="3">Transcriptional regulator</fullName>
    </recommendedName>
</protein>
<dbReference type="EMBL" id="JAOCBV010000001">
    <property type="protein sequence ID" value="MDH0758601.1"/>
    <property type="molecule type" value="Genomic_DNA"/>
</dbReference>
<sequence>MTQAGLLLLLRDALQQRQTTFGQVLDLSAACGLDGRQVLADHFRGCS</sequence>
<accession>A0ABD4YGH8</accession>
<evidence type="ECO:0008006" key="3">
    <source>
        <dbReference type="Google" id="ProtNLM"/>
    </source>
</evidence>
<comment type="caution">
    <text evidence="1">The sequence shown here is derived from an EMBL/GenBank/DDBJ whole genome shotgun (WGS) entry which is preliminary data.</text>
</comment>
<gene>
    <name evidence="1" type="ORF">N5C70_18080</name>
</gene>
<name>A0ABD4YGH8_9PSED</name>
<proteinExistence type="predicted"/>
<dbReference type="RefSeq" id="WP_172828411.1">
    <property type="nucleotide sequence ID" value="NZ_BQIS01000067.1"/>
</dbReference>
<dbReference type="AlphaFoldDB" id="A0ABD4YGH8"/>
<evidence type="ECO:0000313" key="1">
    <source>
        <dbReference type="EMBL" id="MDH0758601.1"/>
    </source>
</evidence>
<reference evidence="1 2" key="1">
    <citation type="submission" date="2022-09" db="EMBL/GenBank/DDBJ databases">
        <title>Intensive care unit water sources are persistently colonized with multi-drug resistant bacteria and are the site of extensive horizontal gene transfer of antibiotic resistance genes.</title>
        <authorList>
            <person name="Diorio-Toth L."/>
        </authorList>
    </citation>
    <scope>NUCLEOTIDE SEQUENCE [LARGE SCALE GENOMIC DNA]</scope>
    <source>
        <strain evidence="1 2">GD03901</strain>
    </source>
</reference>